<proteinExistence type="predicted"/>
<sequence length="134" mass="15597">MIVSTEFHTEDSTLVISYYKPDGTIGFMKKPILPHDLYNWNLTPTPTEHRNWDGKFLKKVQGKWLSKFRLEELTQTRLDETELASIYSDDSPKKYYLDIEIQLTSQEFPDPAKAAMPVNLITFVNEDNVCFVMS</sequence>
<gene>
    <name evidence="1" type="ORF">UFOVP1604_318</name>
</gene>
<protein>
    <submittedName>
        <fullName evidence="1">Uncharacterized protein</fullName>
    </submittedName>
</protein>
<reference evidence="1" key="1">
    <citation type="submission" date="2020-05" db="EMBL/GenBank/DDBJ databases">
        <authorList>
            <person name="Chiriac C."/>
            <person name="Salcher M."/>
            <person name="Ghai R."/>
            <person name="Kavagutti S V."/>
        </authorList>
    </citation>
    <scope>NUCLEOTIDE SEQUENCE</scope>
</reference>
<dbReference type="EMBL" id="LR797474">
    <property type="protein sequence ID" value="CAB4219235.1"/>
    <property type="molecule type" value="Genomic_DNA"/>
</dbReference>
<evidence type="ECO:0000313" key="1">
    <source>
        <dbReference type="EMBL" id="CAB4219235.1"/>
    </source>
</evidence>
<organism evidence="1">
    <name type="scientific">uncultured Caudovirales phage</name>
    <dbReference type="NCBI Taxonomy" id="2100421"/>
    <lineage>
        <taxon>Viruses</taxon>
        <taxon>Duplodnaviria</taxon>
        <taxon>Heunggongvirae</taxon>
        <taxon>Uroviricota</taxon>
        <taxon>Caudoviricetes</taxon>
        <taxon>Peduoviridae</taxon>
        <taxon>Maltschvirus</taxon>
        <taxon>Maltschvirus maltsch</taxon>
    </lineage>
</organism>
<name>A0A6J5SV78_9CAUD</name>
<feature type="non-terminal residue" evidence="1">
    <location>
        <position position="134"/>
    </location>
</feature>
<accession>A0A6J5SV78</accession>